<evidence type="ECO:0000313" key="2">
    <source>
        <dbReference type="EMBL" id="QTQ10812.1"/>
    </source>
</evidence>
<accession>A0A975IBI7</accession>
<feature type="transmembrane region" description="Helical" evidence="1">
    <location>
        <begin position="55"/>
        <end position="74"/>
    </location>
</feature>
<evidence type="ECO:0000256" key="1">
    <source>
        <dbReference type="SAM" id="Phobius"/>
    </source>
</evidence>
<reference evidence="2" key="1">
    <citation type="submission" date="2020-05" db="EMBL/GenBank/DDBJ databases">
        <authorList>
            <person name="Zeng H."/>
            <person name="Chan Y.K."/>
            <person name="Watt R.M."/>
        </authorList>
    </citation>
    <scope>NUCLEOTIDE SEQUENCE</scope>
    <source>
        <strain evidence="2">ATCC 700773</strain>
    </source>
</reference>
<dbReference type="Pfam" id="PF14898">
    <property type="entry name" value="DUF4491"/>
    <property type="match status" value="1"/>
</dbReference>
<dbReference type="InterPro" id="IPR027890">
    <property type="entry name" value="DUF4491"/>
</dbReference>
<protein>
    <submittedName>
        <fullName evidence="2">DUF4491 family protein</fullName>
    </submittedName>
</protein>
<dbReference type="AlphaFoldDB" id="A0A975IBI7"/>
<evidence type="ECO:0000313" key="3">
    <source>
        <dbReference type="Proteomes" id="UP000671995"/>
    </source>
</evidence>
<dbReference type="EMBL" id="CP054257">
    <property type="protein sequence ID" value="QTQ10812.1"/>
    <property type="molecule type" value="Genomic_DNA"/>
</dbReference>
<keyword evidence="1" id="KW-1133">Transmembrane helix</keyword>
<dbReference type="Proteomes" id="UP000671995">
    <property type="component" value="Chromosome"/>
</dbReference>
<dbReference type="RefSeq" id="WP_210117609.1">
    <property type="nucleotide sequence ID" value="NZ_CP054257.1"/>
</dbReference>
<sequence length="94" mass="10518">MNIEAIIIGVASLAIIGLFHPVVVKCEYYFSAKVWPVFLVAGIAFLAAALFWDGIAAYVLALIGTACLWSIVELKEQEKRVERGWFPKNPKRKH</sequence>
<reference evidence="2" key="2">
    <citation type="journal article" date="2021" name="Microbiol. Resour. Announc.">
        <title>Complete Genome Sequences of Three Human Oral Treponema parvum Isolates.</title>
        <authorList>
            <person name="Zeng H."/>
            <person name="Watt R.M."/>
        </authorList>
    </citation>
    <scope>NUCLEOTIDE SEQUENCE</scope>
    <source>
        <strain evidence="2">ATCC 700773</strain>
    </source>
</reference>
<gene>
    <name evidence="2" type="ORF">HRI96_00535</name>
</gene>
<feature type="transmembrane region" description="Helical" evidence="1">
    <location>
        <begin position="30"/>
        <end position="49"/>
    </location>
</feature>
<feature type="transmembrane region" description="Helical" evidence="1">
    <location>
        <begin position="6"/>
        <end position="23"/>
    </location>
</feature>
<proteinExistence type="predicted"/>
<keyword evidence="1" id="KW-0472">Membrane</keyword>
<keyword evidence="1" id="KW-0812">Transmembrane</keyword>
<organism evidence="2 3">
    <name type="scientific">Treponema parvum</name>
    <dbReference type="NCBI Taxonomy" id="138851"/>
    <lineage>
        <taxon>Bacteria</taxon>
        <taxon>Pseudomonadati</taxon>
        <taxon>Spirochaetota</taxon>
        <taxon>Spirochaetia</taxon>
        <taxon>Spirochaetales</taxon>
        <taxon>Treponemataceae</taxon>
        <taxon>Treponema</taxon>
    </lineage>
</organism>
<name>A0A975IBI7_9SPIR</name>